<sequence length="139" mass="15939">MNFKRWSSQLIAMGLIGVTVLGTAIEGAFAQWDNTRPENRVARIRFRNNNARSLYALYIAPRYSGDWQELLGDRILKSGEAIDLEFNYDNLYQSGCNYKIKAIYSDGSQTVLEEQPYDLCGLRQVQFGPYPSIDPYRPN</sequence>
<proteinExistence type="predicted"/>
<accession>A0ABW7C6H0</accession>
<dbReference type="EMBL" id="JAZAQF010000021">
    <property type="protein sequence ID" value="MFG3816799.1"/>
    <property type="molecule type" value="Genomic_DNA"/>
</dbReference>
<gene>
    <name evidence="1" type="ORF">VPK24_04050</name>
</gene>
<evidence type="ECO:0000313" key="1">
    <source>
        <dbReference type="EMBL" id="MFG3816799.1"/>
    </source>
</evidence>
<dbReference type="RefSeq" id="WP_393010849.1">
    <property type="nucleotide sequence ID" value="NZ_JAZAQF010000021.1"/>
</dbReference>
<organism evidence="1 2">
    <name type="scientific">Limnothrix redekei LRLZ20PSL1</name>
    <dbReference type="NCBI Taxonomy" id="3112953"/>
    <lineage>
        <taxon>Bacteria</taxon>
        <taxon>Bacillati</taxon>
        <taxon>Cyanobacteriota</taxon>
        <taxon>Cyanophyceae</taxon>
        <taxon>Pseudanabaenales</taxon>
        <taxon>Pseudanabaenaceae</taxon>
        <taxon>Limnothrix</taxon>
    </lineage>
</organism>
<protein>
    <submittedName>
        <fullName evidence="1">Uncharacterized protein</fullName>
    </submittedName>
</protein>
<name>A0ABW7C6H0_9CYAN</name>
<reference evidence="2" key="1">
    <citation type="journal article" date="2024" name="Algal Res.">
        <title>Biochemical, toxicological and genomic investigation of a high-biomass producing Limnothrix strain isolated from Italian shallow drinking water reservoir.</title>
        <authorList>
            <person name="Simonazzi M."/>
            <person name="Shishido T.K."/>
            <person name="Delbaje E."/>
            <person name="Wahlsten M."/>
            <person name="Fewer D.P."/>
            <person name="Sivonen K."/>
            <person name="Pezzolesi L."/>
            <person name="Pistocchi R."/>
        </authorList>
    </citation>
    <scope>NUCLEOTIDE SEQUENCE [LARGE SCALE GENOMIC DNA]</scope>
    <source>
        <strain evidence="2">LRLZ20PSL1</strain>
    </source>
</reference>
<dbReference type="Proteomes" id="UP001604335">
    <property type="component" value="Unassembled WGS sequence"/>
</dbReference>
<comment type="caution">
    <text evidence="1">The sequence shown here is derived from an EMBL/GenBank/DDBJ whole genome shotgun (WGS) entry which is preliminary data.</text>
</comment>
<keyword evidence="2" id="KW-1185">Reference proteome</keyword>
<evidence type="ECO:0000313" key="2">
    <source>
        <dbReference type="Proteomes" id="UP001604335"/>
    </source>
</evidence>